<gene>
    <name evidence="3" type="ORF">fugu_003274</name>
</gene>
<dbReference type="Gene3D" id="1.10.418.10">
    <property type="entry name" value="Calponin-like domain"/>
    <property type="match status" value="1"/>
</dbReference>
<evidence type="ECO:0000256" key="1">
    <source>
        <dbReference type="SAM" id="MobiDB-lite"/>
    </source>
</evidence>
<dbReference type="AlphaFoldDB" id="A0A4Z2BFF6"/>
<evidence type="ECO:0000313" key="3">
    <source>
        <dbReference type="EMBL" id="TNM90985.1"/>
    </source>
</evidence>
<dbReference type="PRINTS" id="PR00888">
    <property type="entry name" value="SM22CALPONIN"/>
</dbReference>
<evidence type="ECO:0000313" key="4">
    <source>
        <dbReference type="Proteomes" id="UP000516260"/>
    </source>
</evidence>
<dbReference type="EMBL" id="SWLE01000016">
    <property type="protein sequence ID" value="TNM90985.1"/>
    <property type="molecule type" value="Genomic_DNA"/>
</dbReference>
<dbReference type="InterPro" id="IPR001997">
    <property type="entry name" value="Calponin/LIMCH1"/>
</dbReference>
<dbReference type="PRINTS" id="PR00889">
    <property type="entry name" value="CALPONIN"/>
</dbReference>
<dbReference type="SUPFAM" id="SSF47576">
    <property type="entry name" value="Calponin-homology domain, CH-domain"/>
    <property type="match status" value="1"/>
</dbReference>
<proteinExistence type="predicted"/>
<dbReference type="FunFam" id="1.10.418.10:FF:000038">
    <property type="entry name" value="LIM and calponin homology domains-containing protein 1"/>
    <property type="match status" value="1"/>
</dbReference>
<dbReference type="GO" id="GO:0023051">
    <property type="term" value="P:regulation of signaling"/>
    <property type="evidence" value="ECO:0007669"/>
    <property type="project" value="InterPro"/>
</dbReference>
<reference evidence="3 4" key="1">
    <citation type="submission" date="2019-04" db="EMBL/GenBank/DDBJ databases">
        <title>The sequence and de novo assembly of Takifugu bimaculatus genome using PacBio and Hi-C technologies.</title>
        <authorList>
            <person name="Xu P."/>
            <person name="Liu B."/>
            <person name="Zhou Z."/>
        </authorList>
    </citation>
    <scope>NUCLEOTIDE SEQUENCE [LARGE SCALE GENOMIC DNA]</scope>
    <source>
        <strain evidence="3">TB-2018</strain>
        <tissue evidence="3">Muscle</tissue>
    </source>
</reference>
<dbReference type="InterPro" id="IPR036872">
    <property type="entry name" value="CH_dom_sf"/>
</dbReference>
<dbReference type="InterPro" id="IPR003096">
    <property type="entry name" value="SM22_calponin"/>
</dbReference>
<dbReference type="InterPro" id="IPR001715">
    <property type="entry name" value="CH_dom"/>
</dbReference>
<keyword evidence="4" id="KW-1185">Reference proteome</keyword>
<comment type="caution">
    <text evidence="3">The sequence shown here is derived from an EMBL/GenBank/DDBJ whole genome shotgun (WGS) entry which is preliminary data.</text>
</comment>
<dbReference type="GO" id="GO:0003779">
    <property type="term" value="F:actin binding"/>
    <property type="evidence" value="ECO:0007669"/>
    <property type="project" value="InterPro"/>
</dbReference>
<dbReference type="SMART" id="SM00033">
    <property type="entry name" value="CH"/>
    <property type="match status" value="1"/>
</dbReference>
<dbReference type="GO" id="GO:0031032">
    <property type="term" value="P:actomyosin structure organization"/>
    <property type="evidence" value="ECO:0007669"/>
    <property type="project" value="InterPro"/>
</dbReference>
<protein>
    <recommendedName>
        <fullName evidence="2">Calponin-homology (CH) domain-containing protein</fullName>
    </recommendedName>
</protein>
<feature type="region of interest" description="Disordered" evidence="1">
    <location>
        <begin position="163"/>
        <end position="201"/>
    </location>
</feature>
<evidence type="ECO:0000259" key="2">
    <source>
        <dbReference type="PROSITE" id="PS50021"/>
    </source>
</evidence>
<organism evidence="3 4">
    <name type="scientific">Takifugu bimaculatus</name>
    <dbReference type="NCBI Taxonomy" id="433685"/>
    <lineage>
        <taxon>Eukaryota</taxon>
        <taxon>Metazoa</taxon>
        <taxon>Chordata</taxon>
        <taxon>Craniata</taxon>
        <taxon>Vertebrata</taxon>
        <taxon>Euteleostomi</taxon>
        <taxon>Actinopterygii</taxon>
        <taxon>Neopterygii</taxon>
        <taxon>Teleostei</taxon>
        <taxon>Neoteleostei</taxon>
        <taxon>Acanthomorphata</taxon>
        <taxon>Eupercaria</taxon>
        <taxon>Tetraodontiformes</taxon>
        <taxon>Tetradontoidea</taxon>
        <taxon>Tetraodontidae</taxon>
        <taxon>Takifugu</taxon>
    </lineage>
</organism>
<dbReference type="PROSITE" id="PS50021">
    <property type="entry name" value="CH"/>
    <property type="match status" value="1"/>
</dbReference>
<feature type="region of interest" description="Disordered" evidence="1">
    <location>
        <begin position="345"/>
        <end position="369"/>
    </location>
</feature>
<dbReference type="PANTHER" id="PTHR46767:SF2">
    <property type="entry name" value="LIM DOMAIN 7B"/>
    <property type="match status" value="1"/>
</dbReference>
<sequence>MEWRQQSSVSCAHAFIEAQRWIEEVTGKWFGCNDFRAALENGVLLCDLINKLKPGIIKKVNRRSTPIAGLDNVNVFLKACGKLGLNVSQLFDPGDLQDLSTRVTLRHNESKRRLKNVLITIYWLGRKAHLDAFYSGPQLNFKAFEGLLGLALSRALDEGANLKDGWYPDGEEDPQPRRRSTALTSVDSGESPRNLHPSSEVNTLGYENLCCSNRGKPPYAPQTPAAITSPKLAANEATFRRALSEDHSEDDFAEADPVRDDLFLRRLRQTLRQASSYPRFDHFLPRYWTPEEETRVHAISLGSQRRPWYHKMQQLSRRASRAAEEERSVGFLTWFLASINGPPGSAELQKRAANPKHGSANTRQVTPGRPVQVNPGWIWSKSLSDIPMVYPVRKVPRGRIGKGVGRGDDRKGVE</sequence>
<name>A0A4Z2BFF6_9TELE</name>
<dbReference type="Pfam" id="PF00307">
    <property type="entry name" value="CH"/>
    <property type="match status" value="1"/>
</dbReference>
<dbReference type="Proteomes" id="UP000516260">
    <property type="component" value="Chromosome 3"/>
</dbReference>
<dbReference type="PANTHER" id="PTHR46767">
    <property type="entry name" value="LIM DOMAIN ONLY PROTEIN 7"/>
    <property type="match status" value="1"/>
</dbReference>
<feature type="domain" description="Calponin-homology (CH)" evidence="2">
    <location>
        <begin position="12"/>
        <end position="129"/>
    </location>
</feature>
<accession>A0A4Z2BFF6</accession>
<dbReference type="GO" id="GO:0030155">
    <property type="term" value="P:regulation of cell adhesion"/>
    <property type="evidence" value="ECO:0007669"/>
    <property type="project" value="InterPro"/>
</dbReference>
<dbReference type="InterPro" id="IPR029978">
    <property type="entry name" value="LMO-7"/>
</dbReference>